<organism evidence="5 6">
    <name type="scientific">Nocardia ninae NBRC 108245</name>
    <dbReference type="NCBI Taxonomy" id="1210091"/>
    <lineage>
        <taxon>Bacteria</taxon>
        <taxon>Bacillati</taxon>
        <taxon>Actinomycetota</taxon>
        <taxon>Actinomycetes</taxon>
        <taxon>Mycobacteriales</taxon>
        <taxon>Nocardiaceae</taxon>
        <taxon>Nocardia</taxon>
    </lineage>
</organism>
<reference evidence="5 6" key="1">
    <citation type="submission" date="2019-07" db="EMBL/GenBank/DDBJ databases">
        <title>Whole genome shotgun sequence of Nocardia ninae NBRC 108245.</title>
        <authorList>
            <person name="Hosoyama A."/>
            <person name="Uohara A."/>
            <person name="Ohji S."/>
            <person name="Ichikawa N."/>
        </authorList>
    </citation>
    <scope>NUCLEOTIDE SEQUENCE [LARGE SCALE GENOMIC DNA]</scope>
    <source>
        <strain evidence="5 6">NBRC 108245</strain>
    </source>
</reference>
<dbReference type="GO" id="GO:0009231">
    <property type="term" value="P:riboflavin biosynthetic process"/>
    <property type="evidence" value="ECO:0007669"/>
    <property type="project" value="InterPro"/>
</dbReference>
<feature type="domain" description="Bacterial bifunctional deaminase-reductase C-terminal" evidence="4">
    <location>
        <begin position="33"/>
        <end position="235"/>
    </location>
</feature>
<dbReference type="Gene3D" id="3.40.430.10">
    <property type="entry name" value="Dihydrofolate Reductase, subunit A"/>
    <property type="match status" value="1"/>
</dbReference>
<dbReference type="InterPro" id="IPR002734">
    <property type="entry name" value="RibDG_C"/>
</dbReference>
<dbReference type="PANTHER" id="PTHR38011">
    <property type="entry name" value="DIHYDROFOLATE REDUCTASE FAMILY PROTEIN (AFU_ORTHOLOGUE AFUA_8G06820)"/>
    <property type="match status" value="1"/>
</dbReference>
<evidence type="ECO:0000313" key="6">
    <source>
        <dbReference type="Proteomes" id="UP000321424"/>
    </source>
</evidence>
<comment type="caution">
    <text evidence="5">The sequence shown here is derived from an EMBL/GenBank/DDBJ whole genome shotgun (WGS) entry which is preliminary data.</text>
</comment>
<dbReference type="RefSeq" id="WP_147142871.1">
    <property type="nucleotide sequence ID" value="NZ_BJXA01000111.1"/>
</dbReference>
<evidence type="ECO:0000256" key="2">
    <source>
        <dbReference type="ARBA" id="ARBA00022857"/>
    </source>
</evidence>
<sequence>MTKDIRVPYVVSAHGLSDDDLTDLYEYPDISRPWIRANFVASLDGAATGATGTSSGLATTLDHRVLQLLRELADVVLVGASTARAENYAGARVTSAGAARRRTRGLAPVPPIAVVTGRADLDPNSRLLTQTSVPPIIFTTASAATTSKRNLADAGATVIELGADRIDTGDLLDALADLGLHRVICEGGPRLTGQLAVDHALDELCITTVPTIVGGTSPRITDSDRHAALMMACRHIIVDTDSSQLARWVR</sequence>
<dbReference type="Proteomes" id="UP000321424">
    <property type="component" value="Unassembled WGS sequence"/>
</dbReference>
<keyword evidence="3" id="KW-0560">Oxidoreductase</keyword>
<dbReference type="OrthoDB" id="5243299at2"/>
<keyword evidence="6" id="KW-1185">Reference proteome</keyword>
<dbReference type="AlphaFoldDB" id="A0A511MT21"/>
<gene>
    <name evidence="5" type="ORF">NN4_82520</name>
</gene>
<protein>
    <recommendedName>
        <fullName evidence="4">Bacterial bifunctional deaminase-reductase C-terminal domain-containing protein</fullName>
    </recommendedName>
</protein>
<dbReference type="Pfam" id="PF01872">
    <property type="entry name" value="RibD_C"/>
    <property type="match status" value="1"/>
</dbReference>
<dbReference type="InterPro" id="IPR050765">
    <property type="entry name" value="Riboflavin_Biosynth_HTPR"/>
</dbReference>
<evidence type="ECO:0000259" key="4">
    <source>
        <dbReference type="Pfam" id="PF01872"/>
    </source>
</evidence>
<evidence type="ECO:0000313" key="5">
    <source>
        <dbReference type="EMBL" id="GEM43733.1"/>
    </source>
</evidence>
<name>A0A511MT21_9NOCA</name>
<evidence type="ECO:0000256" key="3">
    <source>
        <dbReference type="ARBA" id="ARBA00023002"/>
    </source>
</evidence>
<evidence type="ECO:0000256" key="1">
    <source>
        <dbReference type="ARBA" id="ARBA00005104"/>
    </source>
</evidence>
<proteinExistence type="predicted"/>
<dbReference type="InterPro" id="IPR024072">
    <property type="entry name" value="DHFR-like_dom_sf"/>
</dbReference>
<dbReference type="GO" id="GO:0008703">
    <property type="term" value="F:5-amino-6-(5-phosphoribosylamino)uracil reductase activity"/>
    <property type="evidence" value="ECO:0007669"/>
    <property type="project" value="InterPro"/>
</dbReference>
<accession>A0A511MT21</accession>
<dbReference type="SUPFAM" id="SSF53597">
    <property type="entry name" value="Dihydrofolate reductase-like"/>
    <property type="match status" value="1"/>
</dbReference>
<comment type="pathway">
    <text evidence="1">Cofactor biosynthesis; riboflavin biosynthesis.</text>
</comment>
<keyword evidence="2" id="KW-0521">NADP</keyword>
<dbReference type="EMBL" id="BJXA01000111">
    <property type="protein sequence ID" value="GEM43733.1"/>
    <property type="molecule type" value="Genomic_DNA"/>
</dbReference>
<dbReference type="PANTHER" id="PTHR38011:SF7">
    <property type="entry name" value="2,5-DIAMINO-6-RIBOSYLAMINO-4(3H)-PYRIMIDINONE 5'-PHOSPHATE REDUCTASE"/>
    <property type="match status" value="1"/>
</dbReference>